<dbReference type="Proteomes" id="UP000591131">
    <property type="component" value="Unassembled WGS sequence"/>
</dbReference>
<dbReference type="EMBL" id="JAAPAO010000379">
    <property type="protein sequence ID" value="KAF4661399.1"/>
    <property type="molecule type" value="Genomic_DNA"/>
</dbReference>
<evidence type="ECO:0000256" key="2">
    <source>
        <dbReference type="SAM" id="MobiDB-lite"/>
    </source>
</evidence>
<accession>A0A7J6LQ23</accession>
<dbReference type="AlphaFoldDB" id="A0A7J6LQ23"/>
<keyword evidence="4" id="KW-1185">Reference proteome</keyword>
<organism evidence="3 4">
    <name type="scientific">Perkinsus chesapeaki</name>
    <name type="common">Clam parasite</name>
    <name type="synonym">Perkinsus andrewsi</name>
    <dbReference type="NCBI Taxonomy" id="330153"/>
    <lineage>
        <taxon>Eukaryota</taxon>
        <taxon>Sar</taxon>
        <taxon>Alveolata</taxon>
        <taxon>Perkinsozoa</taxon>
        <taxon>Perkinsea</taxon>
        <taxon>Perkinsida</taxon>
        <taxon>Perkinsidae</taxon>
        <taxon>Perkinsus</taxon>
    </lineage>
</organism>
<feature type="coiled-coil region" evidence="1">
    <location>
        <begin position="436"/>
        <end position="463"/>
    </location>
</feature>
<feature type="region of interest" description="Disordered" evidence="2">
    <location>
        <begin position="102"/>
        <end position="121"/>
    </location>
</feature>
<protein>
    <submittedName>
        <fullName evidence="3">Uncharacterized protein</fullName>
    </submittedName>
</protein>
<sequence length="749" mass="84313">MERKTLIIYVIGHMQHVTISSRLGTPACVDVDQVNLQTSESCSLVDRLVYSSLSSPSGCCVKNTVFVAVAGILFGIDLNQERLIGSSRPSPSPTRSHLLRAAGLSSTPNDSPLGRSFAGASRNAGEVEKSIAELSEKCQELTGQLERLAKNFAREVDERRATENNLKRHVQQQVEEIVKIVKESEAKTEQDVGQALKILRSNLSLQITEASEKHLHRLERKLLKELNTVVEGCSSDFVKRLNNNESQVDHRISRVEALLRKSTDKFTDAIDPIRATVTDLNARVESLESSGNVGRESQGCVSPGRIRLQVMKNVEDRLDEFRREIDGRKASSPIHNHSHSANDAEIRQRIRGIENRLTDELLIVQESVGNVAESQRKISERVDRIVEDIHDLRAEASKTESRQKLTNSELQRHKNEIGQSVGDLTGEVKTLRQETTAVVKAQSQNLEEQMRTLTEKNANASQSTLTGKSNTFDKVLEITKRIEKVEDQQIEMRKALKEDMQNDFEKALDGPQGIRAEIRGVSEKADRGQRELGNMKTQCTELERALADNKERLNLALTNTTKFVTEQIGDLEKRVMENLIDSRSSLMRGFESDLIRITEELDCHVKGVQASSDERMKGQFQIVKEEIESKSAETADRLRRIMSSLMELSLRIEKQEDMLSDPNLQRHIRGLVDEVIQRSMDADRLEHREMISQLYKKMSEVVNAMHYPNSSILCLPHARFVPYGVLRQSYLRYVSVGASKAGGPLVGRV</sequence>
<gene>
    <name evidence="3" type="ORF">FOL47_006686</name>
</gene>
<feature type="coiled-coil region" evidence="1">
    <location>
        <begin position="124"/>
        <end position="165"/>
    </location>
</feature>
<dbReference type="OrthoDB" id="442327at2759"/>
<reference evidence="3 4" key="1">
    <citation type="submission" date="2020-04" db="EMBL/GenBank/DDBJ databases">
        <title>Perkinsus chesapeaki whole genome sequence.</title>
        <authorList>
            <person name="Bogema D.R."/>
        </authorList>
    </citation>
    <scope>NUCLEOTIDE SEQUENCE [LARGE SCALE GENOMIC DNA]</scope>
    <source>
        <strain evidence="3">ATCC PRA-425</strain>
    </source>
</reference>
<keyword evidence="1" id="KW-0175">Coiled coil</keyword>
<evidence type="ECO:0000256" key="1">
    <source>
        <dbReference type="SAM" id="Coils"/>
    </source>
</evidence>
<evidence type="ECO:0000313" key="4">
    <source>
        <dbReference type="Proteomes" id="UP000591131"/>
    </source>
</evidence>
<evidence type="ECO:0000313" key="3">
    <source>
        <dbReference type="EMBL" id="KAF4661399.1"/>
    </source>
</evidence>
<proteinExistence type="predicted"/>
<feature type="coiled-coil region" evidence="1">
    <location>
        <begin position="525"/>
        <end position="552"/>
    </location>
</feature>
<name>A0A7J6LQ23_PERCH</name>
<comment type="caution">
    <text evidence="3">The sequence shown here is derived from an EMBL/GenBank/DDBJ whole genome shotgun (WGS) entry which is preliminary data.</text>
</comment>